<protein>
    <submittedName>
        <fullName evidence="2">Uncharacterized protein</fullName>
    </submittedName>
</protein>
<name>A0AAV6KE97_9ERIC</name>
<feature type="compositionally biased region" description="Basic and acidic residues" evidence="1">
    <location>
        <begin position="68"/>
        <end position="79"/>
    </location>
</feature>
<feature type="region of interest" description="Disordered" evidence="1">
    <location>
        <begin position="1"/>
        <end position="128"/>
    </location>
</feature>
<gene>
    <name evidence="2" type="ORF">RHGRI_015550</name>
</gene>
<sequence>MCLKSRQPELDRETQSRAEESPRGLRGKSPLPREALGTKAEATPRTNSGRPNAPTAAEEQTLPSARSVIDHPPKQREAVDQQNRNISQKTTTQPPPTTAVAAGINPKNSPTIAAEPLKPSTPTRPPKP</sequence>
<comment type="caution">
    <text evidence="2">The sequence shown here is derived from an EMBL/GenBank/DDBJ whole genome shotgun (WGS) entry which is preliminary data.</text>
</comment>
<keyword evidence="3" id="KW-1185">Reference proteome</keyword>
<evidence type="ECO:0000313" key="2">
    <source>
        <dbReference type="EMBL" id="KAG5550637.1"/>
    </source>
</evidence>
<feature type="compositionally biased region" description="Basic and acidic residues" evidence="1">
    <location>
        <begin position="1"/>
        <end position="23"/>
    </location>
</feature>
<proteinExistence type="predicted"/>
<feature type="compositionally biased region" description="Polar residues" evidence="1">
    <location>
        <begin position="80"/>
        <end position="89"/>
    </location>
</feature>
<evidence type="ECO:0000313" key="3">
    <source>
        <dbReference type="Proteomes" id="UP000823749"/>
    </source>
</evidence>
<dbReference type="EMBL" id="JACTNZ010000005">
    <property type="protein sequence ID" value="KAG5550637.1"/>
    <property type="molecule type" value="Genomic_DNA"/>
</dbReference>
<organism evidence="2 3">
    <name type="scientific">Rhododendron griersonianum</name>
    <dbReference type="NCBI Taxonomy" id="479676"/>
    <lineage>
        <taxon>Eukaryota</taxon>
        <taxon>Viridiplantae</taxon>
        <taxon>Streptophyta</taxon>
        <taxon>Embryophyta</taxon>
        <taxon>Tracheophyta</taxon>
        <taxon>Spermatophyta</taxon>
        <taxon>Magnoliopsida</taxon>
        <taxon>eudicotyledons</taxon>
        <taxon>Gunneridae</taxon>
        <taxon>Pentapetalae</taxon>
        <taxon>asterids</taxon>
        <taxon>Ericales</taxon>
        <taxon>Ericaceae</taxon>
        <taxon>Ericoideae</taxon>
        <taxon>Rhodoreae</taxon>
        <taxon>Rhododendron</taxon>
    </lineage>
</organism>
<dbReference type="AlphaFoldDB" id="A0AAV6KE97"/>
<dbReference type="Proteomes" id="UP000823749">
    <property type="component" value="Chromosome 5"/>
</dbReference>
<evidence type="ECO:0000256" key="1">
    <source>
        <dbReference type="SAM" id="MobiDB-lite"/>
    </source>
</evidence>
<reference evidence="2" key="1">
    <citation type="submission" date="2020-08" db="EMBL/GenBank/DDBJ databases">
        <title>Plant Genome Project.</title>
        <authorList>
            <person name="Zhang R.-G."/>
        </authorList>
    </citation>
    <scope>NUCLEOTIDE SEQUENCE</scope>
    <source>
        <strain evidence="2">WSP0</strain>
        <tissue evidence="2">Leaf</tissue>
    </source>
</reference>
<accession>A0AAV6KE97</accession>